<keyword evidence="1" id="KW-0175">Coiled coil</keyword>
<feature type="non-terminal residue" evidence="2">
    <location>
        <position position="161"/>
    </location>
</feature>
<organism>
    <name type="scientific">Ixodes scapularis</name>
    <name type="common">Black-legged tick</name>
    <name type="synonym">Deer tick</name>
    <dbReference type="NCBI Taxonomy" id="6945"/>
    <lineage>
        <taxon>Eukaryota</taxon>
        <taxon>Metazoa</taxon>
        <taxon>Ecdysozoa</taxon>
        <taxon>Arthropoda</taxon>
        <taxon>Chelicerata</taxon>
        <taxon>Arachnida</taxon>
        <taxon>Acari</taxon>
        <taxon>Parasitiformes</taxon>
        <taxon>Ixodida</taxon>
        <taxon>Ixodoidea</taxon>
        <taxon>Ixodidae</taxon>
        <taxon>Ixodinae</taxon>
        <taxon>Ixodes</taxon>
    </lineage>
</organism>
<dbReference type="STRING" id="6945.B7PWD6"/>
<feature type="non-terminal residue" evidence="2">
    <location>
        <position position="1"/>
    </location>
</feature>
<dbReference type="OrthoDB" id="5919196at2759"/>
<dbReference type="AlphaFoldDB" id="B7PWD6"/>
<dbReference type="VEuPathDB" id="VectorBase:ISCP_030849"/>
<dbReference type="VEuPathDB" id="VectorBase:ISCI007930"/>
<gene>
    <name evidence="2" type="ORF">IscW_ISCW007930</name>
</gene>
<dbReference type="VEuPathDB" id="VectorBase:ISCW007930"/>
<evidence type="ECO:0000313" key="2">
    <source>
        <dbReference type="EMBL" id="EEC10908.1"/>
    </source>
</evidence>
<proteinExistence type="predicted"/>
<name>B7PWD6_IXOSC</name>
<accession>B7PWD6</accession>
<sequence>LCETQDMDRQKKEMIDEHTRLPAENVNTRKDLERTNHEKRELSLKLAEMNDMLRNEELKDHFSNNRIHRKFIAERVHCWGEFYERLVRSVKTSVKKAIGRKLLTEEELGALLSEIEAVISSRQLTFIYNESQEPQPLSSSCFLVDKRLKPLPNPTVPDLKD</sequence>
<evidence type="ECO:0000256" key="1">
    <source>
        <dbReference type="SAM" id="Coils"/>
    </source>
</evidence>
<reference evidence="2" key="1">
    <citation type="submission" date="2008-03" db="EMBL/GenBank/DDBJ databases">
        <title>Annotation of Ixodes scapularis.</title>
        <authorList>
            <consortium name="Ixodes scapularis Genome Project Consortium"/>
            <person name="Caler E."/>
            <person name="Hannick L.I."/>
            <person name="Bidwell S."/>
            <person name="Joardar V."/>
            <person name="Thiagarajan M."/>
            <person name="Amedeo P."/>
            <person name="Galinsky K.J."/>
            <person name="Schobel S."/>
            <person name="Inman J."/>
            <person name="Hostetler J."/>
            <person name="Miller J."/>
            <person name="Hammond M."/>
            <person name="Megy K."/>
            <person name="Lawson D."/>
            <person name="Kodira C."/>
            <person name="Sutton G."/>
            <person name="Meyer J."/>
            <person name="Hill C.A."/>
            <person name="Birren B."/>
            <person name="Nene V."/>
            <person name="Collins F."/>
            <person name="Alarcon-Chaidez F."/>
            <person name="Wikel S."/>
            <person name="Strausberg R."/>
        </authorList>
    </citation>
    <scope>NUCLEOTIDE SEQUENCE [LARGE SCALE GENOMIC DNA]</scope>
    <source>
        <strain evidence="2">Wikel colony</strain>
    </source>
</reference>
<dbReference type="EMBL" id="DS807462">
    <property type="protein sequence ID" value="EEC10908.1"/>
    <property type="molecule type" value="Genomic_DNA"/>
</dbReference>
<dbReference type="PaxDb" id="6945-B7PWD6"/>
<protein>
    <submittedName>
        <fullName evidence="2">Uncharacterized protein</fullName>
    </submittedName>
</protein>
<dbReference type="HOGENOM" id="CLU_1647930_0_0_1"/>
<feature type="coiled-coil region" evidence="1">
    <location>
        <begin position="32"/>
        <end position="59"/>
    </location>
</feature>